<accession>E9SGS8</accession>
<dbReference type="InterPro" id="IPR036390">
    <property type="entry name" value="WH_DNA-bd_sf"/>
</dbReference>
<dbReference type="SUPFAM" id="SSF46785">
    <property type="entry name" value="Winged helix' DNA-binding domain"/>
    <property type="match status" value="1"/>
</dbReference>
<keyword evidence="3" id="KW-0804">Transcription</keyword>
<comment type="caution">
    <text evidence="6">The sequence shown here is derived from an EMBL/GenBank/DDBJ whole genome shotgun (WGS) entry which is preliminary data.</text>
</comment>
<dbReference type="Proteomes" id="UP000004259">
    <property type="component" value="Unassembled WGS sequence"/>
</dbReference>
<evidence type="ECO:0000313" key="6">
    <source>
        <dbReference type="EMBL" id="EGC01504.1"/>
    </source>
</evidence>
<evidence type="ECO:0000259" key="5">
    <source>
        <dbReference type="PROSITE" id="PS51063"/>
    </source>
</evidence>
<dbReference type="InterPro" id="IPR012318">
    <property type="entry name" value="HTH_CRP"/>
</dbReference>
<dbReference type="InterPro" id="IPR000595">
    <property type="entry name" value="cNMP-bd_dom"/>
</dbReference>
<dbReference type="PROSITE" id="PS51063">
    <property type="entry name" value="HTH_CRP_2"/>
    <property type="match status" value="1"/>
</dbReference>
<dbReference type="Gene3D" id="2.60.120.10">
    <property type="entry name" value="Jelly Rolls"/>
    <property type="match status" value="1"/>
</dbReference>
<evidence type="ECO:0000313" key="7">
    <source>
        <dbReference type="Proteomes" id="UP000004259"/>
    </source>
</evidence>
<sequence length="220" mass="24884">MDTKTLKDNVLFKGLTDDEMTDCLKELKAAEKTYKKDSLILHAGDLTKRMGLVLSGSVTIESNDIWGNCTILSHIGKGQFFAETYVLLNEVMLVDVRANEDCRILFLNVGGLFGNTASSWKSKLTSNLLMISLHKNLALSGRSFHTSPKSARGRILSYLNTVALQKRTNEFDIPFDRQQLANYLNLERTNMSKELTRMKNDGIIECRKNHFRLLNCGDEE</sequence>
<dbReference type="EMBL" id="ADKM02000129">
    <property type="protein sequence ID" value="EGC01504.1"/>
    <property type="molecule type" value="Genomic_DNA"/>
</dbReference>
<keyword evidence="7" id="KW-1185">Reference proteome</keyword>
<dbReference type="eggNOG" id="COG0664">
    <property type="taxonomic scope" value="Bacteria"/>
</dbReference>
<dbReference type="AlphaFoldDB" id="E9SGS8"/>
<protein>
    <submittedName>
        <fullName evidence="6">Cyclic nucleotide-binding domain protein</fullName>
    </submittedName>
</protein>
<evidence type="ECO:0000256" key="3">
    <source>
        <dbReference type="ARBA" id="ARBA00023163"/>
    </source>
</evidence>
<dbReference type="SUPFAM" id="SSF51206">
    <property type="entry name" value="cAMP-binding domain-like"/>
    <property type="match status" value="1"/>
</dbReference>
<organism evidence="6 7">
    <name type="scientific">Ruminococcus albus 8</name>
    <dbReference type="NCBI Taxonomy" id="246199"/>
    <lineage>
        <taxon>Bacteria</taxon>
        <taxon>Bacillati</taxon>
        <taxon>Bacillota</taxon>
        <taxon>Clostridia</taxon>
        <taxon>Eubacteriales</taxon>
        <taxon>Oscillospiraceae</taxon>
        <taxon>Ruminococcus</taxon>
    </lineage>
</organism>
<dbReference type="CDD" id="cd00038">
    <property type="entry name" value="CAP_ED"/>
    <property type="match status" value="1"/>
</dbReference>
<dbReference type="Pfam" id="PF00027">
    <property type="entry name" value="cNMP_binding"/>
    <property type="match status" value="1"/>
</dbReference>
<reference evidence="6 7" key="1">
    <citation type="submission" date="2011-02" db="EMBL/GenBank/DDBJ databases">
        <authorList>
            <person name="Nelson K.E."/>
            <person name="Sutton G."/>
            <person name="Torralba M."/>
            <person name="Durkin S."/>
            <person name="Harkins D."/>
            <person name="Montgomery R."/>
            <person name="Ziemer C."/>
            <person name="Klaassens E."/>
            <person name="Ocuiv P."/>
            <person name="Morrison M."/>
        </authorList>
    </citation>
    <scope>NUCLEOTIDE SEQUENCE [LARGE SCALE GENOMIC DNA]</scope>
    <source>
        <strain evidence="6 7">8</strain>
    </source>
</reference>
<feature type="domain" description="HTH crp-type" evidence="5">
    <location>
        <begin position="149"/>
        <end position="217"/>
    </location>
</feature>
<dbReference type="GO" id="GO:0006355">
    <property type="term" value="P:regulation of DNA-templated transcription"/>
    <property type="evidence" value="ECO:0007669"/>
    <property type="project" value="InterPro"/>
</dbReference>
<dbReference type="GO" id="GO:0003677">
    <property type="term" value="F:DNA binding"/>
    <property type="evidence" value="ECO:0007669"/>
    <property type="project" value="UniProtKB-KW"/>
</dbReference>
<evidence type="ECO:0000256" key="1">
    <source>
        <dbReference type="ARBA" id="ARBA00023015"/>
    </source>
</evidence>
<dbReference type="PROSITE" id="PS50042">
    <property type="entry name" value="CNMP_BINDING_3"/>
    <property type="match status" value="1"/>
</dbReference>
<dbReference type="InterPro" id="IPR018490">
    <property type="entry name" value="cNMP-bd_dom_sf"/>
</dbReference>
<dbReference type="InterPro" id="IPR014710">
    <property type="entry name" value="RmlC-like_jellyroll"/>
</dbReference>
<dbReference type="STRING" id="246199.CUS_4639"/>
<dbReference type="Pfam" id="PF13545">
    <property type="entry name" value="HTH_Crp_2"/>
    <property type="match status" value="1"/>
</dbReference>
<feature type="domain" description="Cyclic nucleotide-binding" evidence="4">
    <location>
        <begin position="11"/>
        <end position="108"/>
    </location>
</feature>
<dbReference type="OrthoDB" id="9774616at2"/>
<evidence type="ECO:0000256" key="2">
    <source>
        <dbReference type="ARBA" id="ARBA00023125"/>
    </source>
</evidence>
<name>E9SGS8_RUMAL</name>
<dbReference type="RefSeq" id="WP_002852666.1">
    <property type="nucleotide sequence ID" value="NZ_ADKM02000129.1"/>
</dbReference>
<proteinExistence type="predicted"/>
<evidence type="ECO:0000259" key="4">
    <source>
        <dbReference type="PROSITE" id="PS50042"/>
    </source>
</evidence>
<keyword evidence="2" id="KW-0238">DNA-binding</keyword>
<gene>
    <name evidence="6" type="ORF">CUS_4639</name>
</gene>
<keyword evidence="1" id="KW-0805">Transcription regulation</keyword>